<dbReference type="EMBL" id="UINC01015727">
    <property type="protein sequence ID" value="SVA66010.1"/>
    <property type="molecule type" value="Genomic_DNA"/>
</dbReference>
<dbReference type="InterPro" id="IPR026569">
    <property type="entry name" value="Ribosomal_bL28"/>
</dbReference>
<dbReference type="GO" id="GO:0006412">
    <property type="term" value="P:translation"/>
    <property type="evidence" value="ECO:0007669"/>
    <property type="project" value="InterPro"/>
</dbReference>
<dbReference type="PANTHER" id="PTHR39080">
    <property type="entry name" value="50S RIBOSOMAL PROTEIN L28"/>
    <property type="match status" value="1"/>
</dbReference>
<dbReference type="GO" id="GO:0003735">
    <property type="term" value="F:structural constituent of ribosome"/>
    <property type="evidence" value="ECO:0007669"/>
    <property type="project" value="InterPro"/>
</dbReference>
<reference evidence="4" key="1">
    <citation type="submission" date="2018-05" db="EMBL/GenBank/DDBJ databases">
        <authorList>
            <person name="Lanie J.A."/>
            <person name="Ng W.-L."/>
            <person name="Kazmierczak K.M."/>
            <person name="Andrzejewski T.M."/>
            <person name="Davidsen T.M."/>
            <person name="Wayne K.J."/>
            <person name="Tettelin H."/>
            <person name="Glass J.I."/>
            <person name="Rusch D."/>
            <person name="Podicherti R."/>
            <person name="Tsui H.-C.T."/>
            <person name="Winkler M.E."/>
        </authorList>
    </citation>
    <scope>NUCLEOTIDE SEQUENCE</scope>
</reference>
<protein>
    <recommendedName>
        <fullName evidence="5">50S ribosomal protein L28</fullName>
    </recommendedName>
</protein>
<evidence type="ECO:0000256" key="2">
    <source>
        <dbReference type="ARBA" id="ARBA00022980"/>
    </source>
</evidence>
<dbReference type="AlphaFoldDB" id="A0A381XMZ1"/>
<keyword evidence="2" id="KW-0689">Ribosomal protein</keyword>
<evidence type="ECO:0000256" key="3">
    <source>
        <dbReference type="ARBA" id="ARBA00023274"/>
    </source>
</evidence>
<dbReference type="InterPro" id="IPR001383">
    <property type="entry name" value="Ribosomal_bL28_bact-type"/>
</dbReference>
<gene>
    <name evidence="4" type="ORF">METZ01_LOCUS118864</name>
</gene>
<dbReference type="InterPro" id="IPR037147">
    <property type="entry name" value="Ribosomal_bL28_sf"/>
</dbReference>
<dbReference type="NCBIfam" id="TIGR00009">
    <property type="entry name" value="L28"/>
    <property type="match status" value="1"/>
</dbReference>
<evidence type="ECO:0000256" key="1">
    <source>
        <dbReference type="ARBA" id="ARBA00008760"/>
    </source>
</evidence>
<dbReference type="GO" id="GO:1990904">
    <property type="term" value="C:ribonucleoprotein complex"/>
    <property type="evidence" value="ECO:0007669"/>
    <property type="project" value="UniProtKB-KW"/>
</dbReference>
<comment type="similarity">
    <text evidence="1">Belongs to the bacterial ribosomal protein bL28 family.</text>
</comment>
<evidence type="ECO:0000313" key="4">
    <source>
        <dbReference type="EMBL" id="SVA66010.1"/>
    </source>
</evidence>
<name>A0A381XMZ1_9ZZZZ</name>
<feature type="non-terminal residue" evidence="4">
    <location>
        <position position="1"/>
    </location>
</feature>
<dbReference type="InterPro" id="IPR034704">
    <property type="entry name" value="Ribosomal_bL28/bL31-like_sf"/>
</dbReference>
<dbReference type="Gene3D" id="2.30.170.40">
    <property type="entry name" value="Ribosomal protein L28/L24"/>
    <property type="match status" value="1"/>
</dbReference>
<sequence length="80" mass="9269">VAHKNTRNKITERQTMAICEAPNCKTQVRTGNNVSHSKRRTRRTWSPNIHKATVEINGQMKKVNLCTRCLRTIYKTAMKD</sequence>
<proteinExistence type="inferred from homology"/>
<dbReference type="InterPro" id="IPR050096">
    <property type="entry name" value="Bacterial_rp_bL28"/>
</dbReference>
<dbReference type="SUPFAM" id="SSF143800">
    <property type="entry name" value="L28p-like"/>
    <property type="match status" value="1"/>
</dbReference>
<accession>A0A381XMZ1</accession>
<dbReference type="GO" id="GO:0005840">
    <property type="term" value="C:ribosome"/>
    <property type="evidence" value="ECO:0007669"/>
    <property type="project" value="UniProtKB-KW"/>
</dbReference>
<keyword evidence="3" id="KW-0687">Ribonucleoprotein</keyword>
<organism evidence="4">
    <name type="scientific">marine metagenome</name>
    <dbReference type="NCBI Taxonomy" id="408172"/>
    <lineage>
        <taxon>unclassified sequences</taxon>
        <taxon>metagenomes</taxon>
        <taxon>ecological metagenomes</taxon>
    </lineage>
</organism>
<dbReference type="Pfam" id="PF00830">
    <property type="entry name" value="Ribosomal_L28"/>
    <property type="match status" value="1"/>
</dbReference>
<evidence type="ECO:0008006" key="5">
    <source>
        <dbReference type="Google" id="ProtNLM"/>
    </source>
</evidence>
<dbReference type="PANTHER" id="PTHR39080:SF1">
    <property type="entry name" value="LARGE RIBOSOMAL SUBUNIT PROTEIN BL28A"/>
    <property type="match status" value="1"/>
</dbReference>